<dbReference type="PANTHER" id="PTHR12894">
    <property type="entry name" value="CNH DOMAIN CONTAINING"/>
    <property type="match status" value="1"/>
</dbReference>
<evidence type="ECO:0000313" key="7">
    <source>
        <dbReference type="EMBL" id="RKF59601.1"/>
    </source>
</evidence>
<reference evidence="7 8" key="1">
    <citation type="journal article" date="2018" name="BMC Genomics">
        <title>Comparative genome analyses reveal sequence features reflecting distinct modes of host-adaptation between dicot and monocot powdery mildew.</title>
        <authorList>
            <person name="Wu Y."/>
            <person name="Ma X."/>
            <person name="Pan Z."/>
            <person name="Kale S.D."/>
            <person name="Song Y."/>
            <person name="King H."/>
            <person name="Zhang Q."/>
            <person name="Presley C."/>
            <person name="Deng X."/>
            <person name="Wei C.I."/>
            <person name="Xiao S."/>
        </authorList>
    </citation>
    <scope>NUCLEOTIDE SEQUENCE [LARGE SCALE GENOMIC DNA]</scope>
    <source>
        <strain evidence="7">UMSG3</strain>
    </source>
</reference>
<dbReference type="Proteomes" id="UP000283383">
    <property type="component" value="Unassembled WGS sequence"/>
</dbReference>
<evidence type="ECO:0000256" key="1">
    <source>
        <dbReference type="ARBA" id="ARBA00004184"/>
    </source>
</evidence>
<evidence type="ECO:0000256" key="3">
    <source>
        <dbReference type="ARBA" id="ARBA00038201"/>
    </source>
</evidence>
<evidence type="ECO:0000259" key="6">
    <source>
        <dbReference type="PROSITE" id="PS50219"/>
    </source>
</evidence>
<keyword evidence="2" id="KW-0472">Membrane</keyword>
<accession>A0A420HQ90</accession>
<protein>
    <submittedName>
        <fullName evidence="7">Putative vacuolar sorting protein 39 domain 1</fullName>
    </submittedName>
</protein>
<dbReference type="STRING" id="62708.A0A420HQ90"/>
<dbReference type="Pfam" id="PF10367">
    <property type="entry name" value="zf-Vps39_C"/>
    <property type="match status" value="1"/>
</dbReference>
<dbReference type="EMBL" id="MCBQ01017355">
    <property type="protein sequence ID" value="RKF59601.1"/>
    <property type="molecule type" value="Genomic_DNA"/>
</dbReference>
<dbReference type="PANTHER" id="PTHR12894:SF49">
    <property type="entry name" value="VAM6_VPS39-LIKE PROTEIN"/>
    <property type="match status" value="1"/>
</dbReference>
<feature type="region of interest" description="Disordered" evidence="5">
    <location>
        <begin position="509"/>
        <end position="535"/>
    </location>
</feature>
<dbReference type="InterPro" id="IPR019453">
    <property type="entry name" value="VPS39/TGFA1_Znf"/>
</dbReference>
<dbReference type="GO" id="GO:0006914">
    <property type="term" value="P:autophagy"/>
    <property type="evidence" value="ECO:0007669"/>
    <property type="project" value="TreeGrafter"/>
</dbReference>
<dbReference type="InterPro" id="IPR000547">
    <property type="entry name" value="Clathrin_H-chain/VPS_repeat"/>
</dbReference>
<evidence type="ECO:0000313" key="8">
    <source>
        <dbReference type="Proteomes" id="UP000283383"/>
    </source>
</evidence>
<dbReference type="GO" id="GO:0034058">
    <property type="term" value="P:endosomal vesicle fusion"/>
    <property type="evidence" value="ECO:0007669"/>
    <property type="project" value="TreeGrafter"/>
</dbReference>
<keyword evidence="8" id="KW-1185">Reference proteome</keyword>
<evidence type="ECO:0000256" key="5">
    <source>
        <dbReference type="SAM" id="MobiDB-lite"/>
    </source>
</evidence>
<dbReference type="Pfam" id="PF00780">
    <property type="entry name" value="CNH"/>
    <property type="match status" value="1"/>
</dbReference>
<dbReference type="InterPro" id="IPR001180">
    <property type="entry name" value="CNH_dom"/>
</dbReference>
<comment type="caution">
    <text evidence="7">The sequence shown here is derived from an EMBL/GenBank/DDBJ whole genome shotgun (WGS) entry which is preliminary data.</text>
</comment>
<evidence type="ECO:0000256" key="2">
    <source>
        <dbReference type="ARBA" id="ARBA00023136"/>
    </source>
</evidence>
<feature type="region of interest" description="Disordered" evidence="5">
    <location>
        <begin position="459"/>
        <end position="484"/>
    </location>
</feature>
<dbReference type="AlphaFoldDB" id="A0A420HQ90"/>
<feature type="repeat" description="CHCR" evidence="4">
    <location>
        <begin position="734"/>
        <end position="922"/>
    </location>
</feature>
<dbReference type="InterPro" id="IPR019452">
    <property type="entry name" value="VPS39/TGF_beta_rcpt-assoc_1"/>
</dbReference>
<sequence length="1093" mass="122050">MLSAFTARPIIELKPRDKFKIESVLAYSDRLLVGLNTGNLRIYRVKEPETYENDNVVGTEQNATPAQSIDLLREVEKFSTRTIEQLAIIKESNILISLTNSYVSIHDLDTFSLLEQLTKTKGASTFATTSNIVKDVSTGIPEIVSRLAVCVKRKLLVWSWHESEMEQEVDEVTLAESIRTIQWASATTILCGLNSGFFLVDIITKSIGDVAGSGVMGSIANSSGGRFGGVGTASMGYIGLRGYNSKPLATKLADGKIFITKDINSLLITCEGETVRRKQIPWQQVPEAIGYSYPYILALQSSSQSTLEVRNPDTFSLLQSLPVQNAKQLFFPPPTVSLTHAGKGFHVASERCIWRMGSIDYNSQIDELVQNEEYDEAISILNMLEDALLNDRAERLREIKIQKAQKLFDKKMYQNAIDIFMAQDVQAPPERVIRLFPRAIAGNMTSFEENIHDISTEYDDQTDLQSQDSKSVNDEYDEGIATNGGTTELSKSTIVAKIKRAHLKSSTDTSSIKSSKRLEIGDSNDSTSYTSKKSDSILEGKELNNAVLALIGFLVQARNRMKAFIDSETGKIKPTEQSGQNGRLHFAYESLFTESTSRTEKDHEERLRETATLIDTTLFRSYVFARPQLTGALFRIPNFCDPDVVNESLLKSGRYNDLVDFFYGKKLHRPALEFLKRFGNQNEDNTVPKALQGPQRTVSYLQNLPPEMIDLILEFAEWPLRVNSNLGMEIFVADTENSENLPRNKVLAFLHGIDEKLAVKYLEHLVSELSDTNPEFHNRLVEAYLTELTSKKKEKNNSENRKELMKKLIEFMKTSSQYSLGRAFTLIPKDGKCFCIHYSSNWKKKEADDYDIDPDFYEAQAVILSNMGEHKKALEIFVFKIRDYKTAEEYCNHVHQKFLKSKTPTNTSSGKVQSRGVQDTQDASLTIHHILLSLYLTPPPPFQPNLHFALLLLANHGSRLPALNTLSLIPDSLSVASLQSYLCGRIRAGNSKINECRIVAGLNKTEVISVQAHLLLGDRKASGPNNELLKGQSTVGCRSRRVVVGEDRVCPGCHKRLGNSVIAVTPYDTVVHYGCLKKGRGVLGNGSSAGVSS</sequence>
<proteinExistence type="inferred from homology"/>
<feature type="domain" description="CNH" evidence="6">
    <location>
        <begin position="18"/>
        <end position="336"/>
    </location>
</feature>
<dbReference type="Pfam" id="PF10366">
    <property type="entry name" value="Vps39_1"/>
    <property type="match status" value="1"/>
</dbReference>
<dbReference type="PROSITE" id="PS50236">
    <property type="entry name" value="CHCR"/>
    <property type="match status" value="1"/>
</dbReference>
<comment type="subcellular location">
    <subcellularLocation>
        <location evidence="1">Endomembrane system</location>
        <topology evidence="1">Peripheral membrane protein</topology>
    </subcellularLocation>
</comment>
<gene>
    <name evidence="7" type="ORF">GcM3_173010</name>
</gene>
<evidence type="ECO:0000256" key="4">
    <source>
        <dbReference type="PROSITE-ProRule" id="PRU01006"/>
    </source>
</evidence>
<comment type="similarity">
    <text evidence="3">Belongs to the VAM6/VPS39 family.</text>
</comment>
<organism evidence="7 8">
    <name type="scientific">Golovinomyces cichoracearum</name>
    <dbReference type="NCBI Taxonomy" id="62708"/>
    <lineage>
        <taxon>Eukaryota</taxon>
        <taxon>Fungi</taxon>
        <taxon>Dikarya</taxon>
        <taxon>Ascomycota</taxon>
        <taxon>Pezizomycotina</taxon>
        <taxon>Leotiomycetes</taxon>
        <taxon>Erysiphales</taxon>
        <taxon>Erysiphaceae</taxon>
        <taxon>Golovinomyces</taxon>
    </lineage>
</organism>
<name>A0A420HQ90_9PEZI</name>
<dbReference type="GO" id="GO:0006886">
    <property type="term" value="P:intracellular protein transport"/>
    <property type="evidence" value="ECO:0007669"/>
    <property type="project" value="UniProtKB-UniRule"/>
</dbReference>
<dbReference type="GO" id="GO:0000329">
    <property type="term" value="C:fungal-type vacuole membrane"/>
    <property type="evidence" value="ECO:0007669"/>
    <property type="project" value="TreeGrafter"/>
</dbReference>
<dbReference type="PROSITE" id="PS50219">
    <property type="entry name" value="CNH"/>
    <property type="match status" value="1"/>
</dbReference>
<dbReference type="InterPro" id="IPR032914">
    <property type="entry name" value="Vam6/VPS39/TRAP1"/>
</dbReference>
<dbReference type="GO" id="GO:0012505">
    <property type="term" value="C:endomembrane system"/>
    <property type="evidence" value="ECO:0007669"/>
    <property type="project" value="UniProtKB-SubCell"/>
</dbReference>